<dbReference type="AlphaFoldDB" id="X1GTS4"/>
<accession>X1GTS4</accession>
<proteinExistence type="predicted"/>
<comment type="caution">
    <text evidence="1">The sequence shown here is derived from an EMBL/GenBank/DDBJ whole genome shotgun (WGS) entry which is preliminary data.</text>
</comment>
<sequence length="119" mass="13616">RDYEPVSRRVGVMVTFDNQRDFLQNKEAMLDVTFGIILKAFKGISSRKRRKVKTPLKQVAKVEPVSESIEVEPVKPIEIVKPSAINISVEDNGYLSINLKLHKSQKDLLNRILQETILK</sequence>
<reference evidence="1" key="1">
    <citation type="journal article" date="2014" name="Front. Microbiol.">
        <title>High frequency of phylogenetically diverse reductive dehalogenase-homologous genes in deep subseafloor sedimentary metagenomes.</title>
        <authorList>
            <person name="Kawai M."/>
            <person name="Futagami T."/>
            <person name="Toyoda A."/>
            <person name="Takaki Y."/>
            <person name="Nishi S."/>
            <person name="Hori S."/>
            <person name="Arai W."/>
            <person name="Tsubouchi T."/>
            <person name="Morono Y."/>
            <person name="Uchiyama I."/>
            <person name="Ito T."/>
            <person name="Fujiyama A."/>
            <person name="Inagaki F."/>
            <person name="Takami H."/>
        </authorList>
    </citation>
    <scope>NUCLEOTIDE SEQUENCE</scope>
    <source>
        <strain evidence="1">Expedition CK06-06</strain>
    </source>
</reference>
<dbReference type="EMBL" id="BARU01021468">
    <property type="protein sequence ID" value="GAH60557.1"/>
    <property type="molecule type" value="Genomic_DNA"/>
</dbReference>
<protein>
    <submittedName>
        <fullName evidence="1">Uncharacterized protein</fullName>
    </submittedName>
</protein>
<name>X1GTS4_9ZZZZ</name>
<organism evidence="1">
    <name type="scientific">marine sediment metagenome</name>
    <dbReference type="NCBI Taxonomy" id="412755"/>
    <lineage>
        <taxon>unclassified sequences</taxon>
        <taxon>metagenomes</taxon>
        <taxon>ecological metagenomes</taxon>
    </lineage>
</organism>
<gene>
    <name evidence="1" type="ORF">S03H2_35120</name>
</gene>
<evidence type="ECO:0000313" key="1">
    <source>
        <dbReference type="EMBL" id="GAH60557.1"/>
    </source>
</evidence>
<feature type="non-terminal residue" evidence="1">
    <location>
        <position position="1"/>
    </location>
</feature>